<accession>A0A2U9CQD1</accession>
<name>A0A2U9CQD1_SCOMX</name>
<reference evidence="2 3" key="1">
    <citation type="submission" date="2017-12" db="EMBL/GenBank/DDBJ databases">
        <title>Integrating genomic resources of turbot (Scophthalmus maximus) in depth evaluation of genetic and physical mapping variation across individuals.</title>
        <authorList>
            <person name="Martinez P."/>
        </authorList>
    </citation>
    <scope>NUCLEOTIDE SEQUENCE [LARGE SCALE GENOMIC DNA]</scope>
</reference>
<evidence type="ECO:0000313" key="2">
    <source>
        <dbReference type="EMBL" id="AWP16892.1"/>
    </source>
</evidence>
<dbReference type="EMBL" id="CP026259">
    <property type="protein sequence ID" value="AWP16892.1"/>
    <property type="molecule type" value="Genomic_DNA"/>
</dbReference>
<evidence type="ECO:0000313" key="3">
    <source>
        <dbReference type="Proteomes" id="UP000246464"/>
    </source>
</evidence>
<dbReference type="AlphaFoldDB" id="A0A2U9CQD1"/>
<keyword evidence="3" id="KW-1185">Reference proteome</keyword>
<dbReference type="Proteomes" id="UP000246464">
    <property type="component" value="Chromosome 17"/>
</dbReference>
<proteinExistence type="predicted"/>
<evidence type="ECO:0000256" key="1">
    <source>
        <dbReference type="SAM" id="MobiDB-lite"/>
    </source>
</evidence>
<feature type="region of interest" description="Disordered" evidence="1">
    <location>
        <begin position="1"/>
        <end position="20"/>
    </location>
</feature>
<sequence>MQTCVEPGPATPPPPHAGGQEMAAVNSLALRCPMKSAQPLYTLRQPPLATEWNRTVIRARKPDGSPSHRSL</sequence>
<organism evidence="2 3">
    <name type="scientific">Scophthalmus maximus</name>
    <name type="common">Turbot</name>
    <name type="synonym">Psetta maxima</name>
    <dbReference type="NCBI Taxonomy" id="52904"/>
    <lineage>
        <taxon>Eukaryota</taxon>
        <taxon>Metazoa</taxon>
        <taxon>Chordata</taxon>
        <taxon>Craniata</taxon>
        <taxon>Vertebrata</taxon>
        <taxon>Euteleostomi</taxon>
        <taxon>Actinopterygii</taxon>
        <taxon>Neopterygii</taxon>
        <taxon>Teleostei</taxon>
        <taxon>Neoteleostei</taxon>
        <taxon>Acanthomorphata</taxon>
        <taxon>Carangaria</taxon>
        <taxon>Pleuronectiformes</taxon>
        <taxon>Pleuronectoidei</taxon>
        <taxon>Scophthalmidae</taxon>
        <taxon>Scophthalmus</taxon>
    </lineage>
</organism>
<gene>
    <name evidence="2" type="ORF">SMAX5B_016935</name>
</gene>
<protein>
    <submittedName>
        <fullName evidence="2">Uncharacterized protein</fullName>
    </submittedName>
</protein>